<dbReference type="AlphaFoldDB" id="A0A4Y2SDH0"/>
<keyword evidence="2" id="KW-1185">Reference proteome</keyword>
<dbReference type="Proteomes" id="UP000499080">
    <property type="component" value="Unassembled WGS sequence"/>
</dbReference>
<organism evidence="1 2">
    <name type="scientific">Araneus ventricosus</name>
    <name type="common">Orbweaver spider</name>
    <name type="synonym">Epeira ventricosa</name>
    <dbReference type="NCBI Taxonomy" id="182803"/>
    <lineage>
        <taxon>Eukaryota</taxon>
        <taxon>Metazoa</taxon>
        <taxon>Ecdysozoa</taxon>
        <taxon>Arthropoda</taxon>
        <taxon>Chelicerata</taxon>
        <taxon>Arachnida</taxon>
        <taxon>Araneae</taxon>
        <taxon>Araneomorphae</taxon>
        <taxon>Entelegynae</taxon>
        <taxon>Araneoidea</taxon>
        <taxon>Araneidae</taxon>
        <taxon>Araneus</taxon>
    </lineage>
</organism>
<accession>A0A4Y2SDH0</accession>
<sequence>MHPLCGKNWITALCADLEESIMQRTAETNIQKRGYRREAVDYAEMRLREHVYLSANCIPFPFHPNSPLLESRQQVSHLRIARSTLRCMCVNLMACGFCVSIRLFQEEYDLEANYLLKVQDRTAKMSSNVTHMQVEDIQLASVLSLAIEESFDINDYPFGQVYVVPRSKRRTARIAIALRANSWRRYSKCCAKMPGRQWN</sequence>
<gene>
    <name evidence="1" type="ORF">AVEN_132564_1</name>
</gene>
<evidence type="ECO:0000313" key="1">
    <source>
        <dbReference type="EMBL" id="GBN85330.1"/>
    </source>
</evidence>
<name>A0A4Y2SDH0_ARAVE</name>
<comment type="caution">
    <text evidence="1">The sequence shown here is derived from an EMBL/GenBank/DDBJ whole genome shotgun (WGS) entry which is preliminary data.</text>
</comment>
<evidence type="ECO:0000313" key="2">
    <source>
        <dbReference type="Proteomes" id="UP000499080"/>
    </source>
</evidence>
<proteinExistence type="predicted"/>
<reference evidence="1 2" key="1">
    <citation type="journal article" date="2019" name="Sci. Rep.">
        <title>Orb-weaving spider Araneus ventricosus genome elucidates the spidroin gene catalogue.</title>
        <authorList>
            <person name="Kono N."/>
            <person name="Nakamura H."/>
            <person name="Ohtoshi R."/>
            <person name="Moran D.A.P."/>
            <person name="Shinohara A."/>
            <person name="Yoshida Y."/>
            <person name="Fujiwara M."/>
            <person name="Mori M."/>
            <person name="Tomita M."/>
            <person name="Arakawa K."/>
        </authorList>
    </citation>
    <scope>NUCLEOTIDE SEQUENCE [LARGE SCALE GENOMIC DNA]</scope>
</reference>
<protein>
    <submittedName>
        <fullName evidence="1">Uncharacterized protein</fullName>
    </submittedName>
</protein>
<dbReference type="EMBL" id="BGPR01020728">
    <property type="protein sequence ID" value="GBN85330.1"/>
    <property type="molecule type" value="Genomic_DNA"/>
</dbReference>